<feature type="compositionally biased region" description="Low complexity" evidence="1">
    <location>
        <begin position="182"/>
        <end position="191"/>
    </location>
</feature>
<reference evidence="2" key="2">
    <citation type="submission" date="2015-06" db="UniProtKB">
        <authorList>
            <consortium name="EnsemblPlants"/>
        </authorList>
    </citation>
    <scope>IDENTIFICATION</scope>
    <source>
        <strain evidence="2">DM1-3 516 R44</strain>
    </source>
</reference>
<dbReference type="AlphaFoldDB" id="M1CXG8"/>
<organism evidence="2 3">
    <name type="scientific">Solanum tuberosum</name>
    <name type="common">Potato</name>
    <dbReference type="NCBI Taxonomy" id="4113"/>
    <lineage>
        <taxon>Eukaryota</taxon>
        <taxon>Viridiplantae</taxon>
        <taxon>Streptophyta</taxon>
        <taxon>Embryophyta</taxon>
        <taxon>Tracheophyta</taxon>
        <taxon>Spermatophyta</taxon>
        <taxon>Magnoliopsida</taxon>
        <taxon>eudicotyledons</taxon>
        <taxon>Gunneridae</taxon>
        <taxon>Pentapetalae</taxon>
        <taxon>asterids</taxon>
        <taxon>lamiids</taxon>
        <taxon>Solanales</taxon>
        <taxon>Solanaceae</taxon>
        <taxon>Solanoideae</taxon>
        <taxon>Solaneae</taxon>
        <taxon>Solanum</taxon>
    </lineage>
</organism>
<evidence type="ECO:0008006" key="4">
    <source>
        <dbReference type="Google" id="ProtNLM"/>
    </source>
</evidence>
<evidence type="ECO:0000313" key="2">
    <source>
        <dbReference type="EnsemblPlants" id="PGSC0003DMT400076832"/>
    </source>
</evidence>
<sequence>MSGSMRHARFNEVLTQCPTHGIPGTILLDCFYRSVGLRNKMLVNQLLPSGTLKQPYAIAVQLLDNMAKMSQEVEKDFLMTELMTQMDELKINMVKVEAYCKRKDKYVPPHNRRNNENKEIKHIEGMLSMILCKVTEQDKELEGFKKDIEGMKRIIWSHSKDVQLLEDLMSHAFPQLHPQRNSGGKATTTSKSKGKSKALELSDASSDSIGFYTAEPPTYNNESAESDEDYQIEAMRAELRSKMIRDPYRIRNNQSTTPTPPAPEQALVLAPLVQGPQHGSTNRSKAEVLRTIIEEK</sequence>
<dbReference type="Gramene" id="PGSC0003DMT400076832">
    <property type="protein sequence ID" value="PGSC0003DMT400076832"/>
    <property type="gene ID" value="PGSC0003DMG400029880"/>
</dbReference>
<name>M1CXG8_SOLTU</name>
<dbReference type="EnsemblPlants" id="PGSC0003DMT400076832">
    <property type="protein sequence ID" value="PGSC0003DMT400076832"/>
    <property type="gene ID" value="PGSC0003DMG400029880"/>
</dbReference>
<accession>M1CXG8</accession>
<evidence type="ECO:0000256" key="1">
    <source>
        <dbReference type="SAM" id="MobiDB-lite"/>
    </source>
</evidence>
<dbReference type="Proteomes" id="UP000011115">
    <property type="component" value="Unassembled WGS sequence"/>
</dbReference>
<dbReference type="InParanoid" id="M1CXG8"/>
<feature type="region of interest" description="Disordered" evidence="1">
    <location>
        <begin position="175"/>
        <end position="202"/>
    </location>
</feature>
<dbReference type="PaxDb" id="4113-PGSC0003DMT400076832"/>
<protein>
    <recommendedName>
        <fullName evidence="4">Integrase core domain containing protein</fullName>
    </recommendedName>
</protein>
<dbReference type="HOGENOM" id="CLU_029307_3_1_1"/>
<evidence type="ECO:0000313" key="3">
    <source>
        <dbReference type="Proteomes" id="UP000011115"/>
    </source>
</evidence>
<proteinExistence type="predicted"/>
<reference evidence="3" key="1">
    <citation type="journal article" date="2011" name="Nature">
        <title>Genome sequence and analysis of the tuber crop potato.</title>
        <authorList>
            <consortium name="The Potato Genome Sequencing Consortium"/>
        </authorList>
    </citation>
    <scope>NUCLEOTIDE SEQUENCE [LARGE SCALE GENOMIC DNA]</scope>
    <source>
        <strain evidence="3">cv. DM1-3 516 R44</strain>
    </source>
</reference>
<keyword evidence="3" id="KW-1185">Reference proteome</keyword>